<organism evidence="1 2">
    <name type="scientific">Skeletonema marinoi</name>
    <dbReference type="NCBI Taxonomy" id="267567"/>
    <lineage>
        <taxon>Eukaryota</taxon>
        <taxon>Sar</taxon>
        <taxon>Stramenopiles</taxon>
        <taxon>Ochrophyta</taxon>
        <taxon>Bacillariophyta</taxon>
        <taxon>Coscinodiscophyceae</taxon>
        <taxon>Thalassiosirophycidae</taxon>
        <taxon>Thalassiosirales</taxon>
        <taxon>Skeletonemataceae</taxon>
        <taxon>Skeletonema</taxon>
        <taxon>Skeletonema marinoi-dohrnii complex</taxon>
    </lineage>
</organism>
<sequence>MIPPGHLNKVDLSEADSSDCRGISAKKRISAFLSIITFSSRTNIYGDRVEQGNVGCGLLAKDSLHGVSCTDYVPRAPFDELLAAISKSPITNQSTEDTDDLSNAD</sequence>
<evidence type="ECO:0000313" key="1">
    <source>
        <dbReference type="EMBL" id="KAK1733847.1"/>
    </source>
</evidence>
<accession>A0AAD8XUA2</accession>
<dbReference type="Proteomes" id="UP001224775">
    <property type="component" value="Unassembled WGS sequence"/>
</dbReference>
<reference evidence="1" key="1">
    <citation type="submission" date="2023-06" db="EMBL/GenBank/DDBJ databases">
        <title>Survivors Of The Sea: Transcriptome response of Skeletonema marinoi to long-term dormancy.</title>
        <authorList>
            <person name="Pinder M.I.M."/>
            <person name="Kourtchenko O."/>
            <person name="Robertson E.K."/>
            <person name="Larsson T."/>
            <person name="Maumus F."/>
            <person name="Osuna-Cruz C.M."/>
            <person name="Vancaester E."/>
            <person name="Stenow R."/>
            <person name="Vandepoele K."/>
            <person name="Ploug H."/>
            <person name="Bruchert V."/>
            <person name="Godhe A."/>
            <person name="Topel M."/>
        </authorList>
    </citation>
    <scope>NUCLEOTIDE SEQUENCE</scope>
    <source>
        <strain evidence="1">R05AC</strain>
    </source>
</reference>
<name>A0AAD8XUA2_9STRA</name>
<dbReference type="EMBL" id="JATAAI010000043">
    <property type="protein sequence ID" value="KAK1733847.1"/>
    <property type="molecule type" value="Genomic_DNA"/>
</dbReference>
<keyword evidence="2" id="KW-1185">Reference proteome</keyword>
<evidence type="ECO:0000313" key="2">
    <source>
        <dbReference type="Proteomes" id="UP001224775"/>
    </source>
</evidence>
<gene>
    <name evidence="1" type="ORF">QTG54_015374</name>
</gene>
<dbReference type="AlphaFoldDB" id="A0AAD8XUA2"/>
<protein>
    <submittedName>
        <fullName evidence="1">Uncharacterized protein</fullName>
    </submittedName>
</protein>
<proteinExistence type="predicted"/>
<comment type="caution">
    <text evidence="1">The sequence shown here is derived from an EMBL/GenBank/DDBJ whole genome shotgun (WGS) entry which is preliminary data.</text>
</comment>